<dbReference type="InterPro" id="IPR053183">
    <property type="entry name" value="ASL1"/>
</dbReference>
<evidence type="ECO:0000256" key="1">
    <source>
        <dbReference type="SAM" id="SignalP"/>
    </source>
</evidence>
<evidence type="ECO:0000313" key="4">
    <source>
        <dbReference type="Proteomes" id="UP000620104"/>
    </source>
</evidence>
<dbReference type="AlphaFoldDB" id="A0A8H3YGA1"/>
<dbReference type="PANTHER" id="PTHR34154">
    <property type="entry name" value="ALKALI-SENSITIVE LINKAGE PROTEIN 1"/>
    <property type="match status" value="1"/>
</dbReference>
<dbReference type="Proteomes" id="UP000620104">
    <property type="component" value="Unassembled WGS sequence"/>
</dbReference>
<keyword evidence="1" id="KW-0732">Signal</keyword>
<dbReference type="GO" id="GO:0071966">
    <property type="term" value="P:fungal-type cell wall polysaccharide metabolic process"/>
    <property type="evidence" value="ECO:0007669"/>
    <property type="project" value="TreeGrafter"/>
</dbReference>
<accession>A0A8H3YGA1</accession>
<dbReference type="Pfam" id="PF11790">
    <property type="entry name" value="Glyco_hydro_cc"/>
    <property type="match status" value="1"/>
</dbReference>
<evidence type="ECO:0000259" key="2">
    <source>
        <dbReference type="Pfam" id="PF11790"/>
    </source>
</evidence>
<dbReference type="PANTHER" id="PTHR34154:SF3">
    <property type="entry name" value="ALKALI-SENSITIVE LINKAGE PROTEIN 1"/>
    <property type="match status" value="1"/>
</dbReference>
<gene>
    <name evidence="3" type="ORF">NliqN6_4911</name>
</gene>
<dbReference type="EMBL" id="BLZA01000030">
    <property type="protein sequence ID" value="GHJ88509.1"/>
    <property type="molecule type" value="Genomic_DNA"/>
</dbReference>
<feature type="chain" id="PRO_5034233546" description="Asl1-like glycosyl hydrolase catalytic domain-containing protein" evidence="1">
    <location>
        <begin position="27"/>
        <end position="365"/>
    </location>
</feature>
<organism evidence="3 4">
    <name type="scientific">Naganishia liquefaciens</name>
    <dbReference type="NCBI Taxonomy" id="104408"/>
    <lineage>
        <taxon>Eukaryota</taxon>
        <taxon>Fungi</taxon>
        <taxon>Dikarya</taxon>
        <taxon>Basidiomycota</taxon>
        <taxon>Agaricomycotina</taxon>
        <taxon>Tremellomycetes</taxon>
        <taxon>Filobasidiales</taxon>
        <taxon>Filobasidiaceae</taxon>
        <taxon>Naganishia</taxon>
    </lineage>
</organism>
<name>A0A8H3YGA1_9TREE</name>
<sequence>MLVSSASCFLLVILAALGGVELTVEGRPPSSAGHRGALRRATTCVPTTSTKMTTTTFTKTVTVSGASPSAQVGTTIKVSSLASSAIDITSRATNSAATSKVSTTAPAVTKRAISTTATAKKAGLAYNWEFNQNWTPWTSTVGSKISWGYSWDAHPMLNFPTSKLNFVPMLHGNAADKIKWFQSQIPNFPVWGVTHLLSFNEPDMSGNVGGSNISPAQAALDHQRIFNSTVSMKYKIGAPAIARGSKAWLQQWIAACNGKCKYDFVSIHFYGRTPQELYDYVGEMYSTFGKPLWITEFAAMDFSSGYSATAAEAQAFQNAVIPFLESTNMVERYSWFGLFNNWNNGNALLYTNGSVNALGKFYMTR</sequence>
<dbReference type="OrthoDB" id="5959761at2759"/>
<dbReference type="InterPro" id="IPR017853">
    <property type="entry name" value="GH"/>
</dbReference>
<dbReference type="InterPro" id="IPR024655">
    <property type="entry name" value="Asl1_glyco_hydro_catalytic"/>
</dbReference>
<comment type="caution">
    <text evidence="3">The sequence shown here is derived from an EMBL/GenBank/DDBJ whole genome shotgun (WGS) entry which is preliminary data.</text>
</comment>
<dbReference type="SUPFAM" id="SSF51445">
    <property type="entry name" value="(Trans)glycosidases"/>
    <property type="match status" value="1"/>
</dbReference>
<dbReference type="Gene3D" id="3.20.20.80">
    <property type="entry name" value="Glycosidases"/>
    <property type="match status" value="1"/>
</dbReference>
<feature type="signal peptide" evidence="1">
    <location>
        <begin position="1"/>
        <end position="26"/>
    </location>
</feature>
<feature type="domain" description="Asl1-like glycosyl hydrolase catalytic" evidence="2">
    <location>
        <begin position="123"/>
        <end position="362"/>
    </location>
</feature>
<keyword evidence="4" id="KW-1185">Reference proteome</keyword>
<dbReference type="GO" id="GO:0009277">
    <property type="term" value="C:fungal-type cell wall"/>
    <property type="evidence" value="ECO:0007669"/>
    <property type="project" value="TreeGrafter"/>
</dbReference>
<protein>
    <recommendedName>
        <fullName evidence="2">Asl1-like glycosyl hydrolase catalytic domain-containing protein</fullName>
    </recommendedName>
</protein>
<proteinExistence type="predicted"/>
<evidence type="ECO:0000313" key="3">
    <source>
        <dbReference type="EMBL" id="GHJ88509.1"/>
    </source>
</evidence>
<reference evidence="3" key="1">
    <citation type="submission" date="2020-07" db="EMBL/GenBank/DDBJ databases">
        <title>Draft Genome Sequence of a Deep-Sea Yeast, Naganishia (Cryptococcus) liquefaciens strain N6.</title>
        <authorList>
            <person name="Han Y.W."/>
            <person name="Kajitani R."/>
            <person name="Morimoto H."/>
            <person name="Parhat M."/>
            <person name="Tsubouchi H."/>
            <person name="Bakenova O."/>
            <person name="Ogata M."/>
            <person name="Argunhan B."/>
            <person name="Aoki R."/>
            <person name="Kajiwara S."/>
            <person name="Itoh T."/>
            <person name="Iwasaki H."/>
        </authorList>
    </citation>
    <scope>NUCLEOTIDE SEQUENCE</scope>
    <source>
        <strain evidence="3">N6</strain>
    </source>
</reference>